<dbReference type="Gene3D" id="2.30.38.10">
    <property type="entry name" value="Luciferase, Domain 3"/>
    <property type="match status" value="3"/>
</dbReference>
<protein>
    <submittedName>
        <fullName evidence="6">Amino acid adenylation domain-containing protein</fullName>
    </submittedName>
</protein>
<dbReference type="InterPro" id="IPR010071">
    <property type="entry name" value="AA_adenyl_dom"/>
</dbReference>
<dbReference type="InterPro" id="IPR009081">
    <property type="entry name" value="PP-bd_ACP"/>
</dbReference>
<dbReference type="Gene3D" id="3.30.559.10">
    <property type="entry name" value="Chloramphenicol acetyltransferase-like domain"/>
    <property type="match status" value="3"/>
</dbReference>
<dbReference type="PANTHER" id="PTHR45527">
    <property type="entry name" value="NONRIBOSOMAL PEPTIDE SYNTHETASE"/>
    <property type="match status" value="1"/>
</dbReference>
<dbReference type="Gene3D" id="3.40.50.980">
    <property type="match status" value="6"/>
</dbReference>
<dbReference type="CDD" id="cd19544">
    <property type="entry name" value="E-C_NRPS"/>
    <property type="match status" value="1"/>
</dbReference>
<reference evidence="6 7" key="1">
    <citation type="submission" date="2020-10" db="EMBL/GenBank/DDBJ databases">
        <title>Sequencing the genomes of 1000 actinobacteria strains.</title>
        <authorList>
            <person name="Klenk H.-P."/>
        </authorList>
    </citation>
    <scope>NUCLEOTIDE SEQUENCE [LARGE SCALE GENOMIC DNA]</scope>
    <source>
        <strain evidence="6 7">DSM 46744</strain>
    </source>
</reference>
<dbReference type="InterPro" id="IPR025110">
    <property type="entry name" value="AMP-bd_C"/>
</dbReference>
<keyword evidence="2" id="KW-0596">Phosphopantetheine</keyword>
<dbReference type="InterPro" id="IPR020845">
    <property type="entry name" value="AMP-binding_CS"/>
</dbReference>
<dbReference type="CDD" id="cd19540">
    <property type="entry name" value="LCL_NRPS-like"/>
    <property type="match status" value="1"/>
</dbReference>
<dbReference type="Gene3D" id="3.30.300.30">
    <property type="match status" value="3"/>
</dbReference>
<dbReference type="InterPro" id="IPR000873">
    <property type="entry name" value="AMP-dep_synth/lig_dom"/>
</dbReference>
<dbReference type="Pfam" id="PF13193">
    <property type="entry name" value="AMP-binding_C"/>
    <property type="match status" value="3"/>
</dbReference>
<dbReference type="InterPro" id="IPR029058">
    <property type="entry name" value="AB_hydrolase_fold"/>
</dbReference>
<dbReference type="Pfam" id="PF00668">
    <property type="entry name" value="Condensation"/>
    <property type="match status" value="3"/>
</dbReference>
<gene>
    <name evidence="6" type="ORF">H4W34_000488</name>
</gene>
<sequence>MTDTETDLRELTAAQLGIWYAQQVAPDDRNYNVAECLEIDGGADPDLFARALRHALAGADAYRLRFTVVDGEPRQFVDASADVPVQRVDLAAEPDPRAAAERWMRAELARPVDMLGGPLFACAVLVLGEGRVLWYHRVHHLIMDGHGAALIVARAADAYAALLAGTDPAGPEPEPFSVLVDAERAYRESGDIARDRDHWLDALAGTDGPDDGGPRHPGTPARRTADLGADDSARLRAAAVRLRTSLAGLAIAAAAVYRHRATGARDIVLGVPVLGRTGRREQRAPGMTANVMAVRLRVTPETTIADVVRRTTRAIGHGLRHQRYRYEDLVRELRPGGASGLCDLNVNVMGYGYPPRFGTAAATVRNLSHGPTESRQINVYDRSAGAGIQLDVDVNGDRYEPGEAGDVLRRYLRVLTWMADAAPDDRVGRARLYDADERAHLADLNDTALPVPALTAPELFHAQADRTPDAPALISDDEQHVSYAELDARANRLAHHLAGLGVGRESVVAVVMDRGADLVTSLLAVVKAGAAYLPIDPRQPLDRIAHMLADSGAVALLASADVMDDLPVRGVLPIAVDEPDVRAAIEARPSGRPARSPLLTGAAYVIYTSGSTGRPKGVVLTHAGVASLVAAQAAGLHVGAGARVLQFASIGFDAATWETLMALCTGAALVLAPADELLPGRGLAEVAARHGVTHATLPPAVLAALDPAALRTVRGLVSAGEALGPDLVDRWAPGRRLINAYGPTETTVCATMSDALFPGDVPGIGAPIANARAHVLDDCLEPVPAGATGELYVAGSGLARGYAGRPALTAARFVASPDGTGERLYRTGDRVRWTPDAGLVFVGRSDEQLKIRGVRIEPGEIEAALAAHPEVAQAVALAREADNGDRHLVAYVVPATPTGPGAGHGSAGRLRGFLVGRLPEAMVPSVIVVLPEFPLTRNGKVDRRALPAPERAAGTGRAPTPGERPLCDVFAEVLGLDEVGPDDGFFELGGHSLLAAKAISRIGAVLGAHLEMRDLFEAPTPAGLAARLAPPGTGAASPRPALTARPRPERVPPSFAQRRLLFLERLEGRGATYNAPIVLRLTGELDHGALAAAFRDVLARHEALRTVFPVEDGRAYQRVLDVGEVPRQPLPEAVETAGLDAAVAEAAAHAFDLAAEPPVRARLFALGAAEHVLVLVVHHITGDGWSMGPLARDLSTAYGARARGRAPEWEPLPVQYADYTLWQRELLGDDGDPAALPAVQLAYWRDALAGAPEELDLPFDRPRPDVASHRGHDVPIDVPADLHARLARLARDEGVTMFMLLHAALAVLLSRSGAGTDVPIGSAVAGRTDEALDDLVGCFVNSLVIRTDLSGDPAFTEVLARVRETTLGAFANQDVPFERLVEELAPARSGARNPLFQVVLTMQNTADVFGDGAGPLDLPGLDVAPVPGARPGVKFDLDVLVDETFDERSRPAGLTGVVTAAADLFDAGSARLLVERLRRVLWTVVEEPGVRLSDVDLMDADERARVLFEWNDTGGGAPGETVPELFWAQAARTPDAVAVVRDGAAVSYAQLRARAERVAGRLAGSGIGPESVVGLCLPPGPAMIAAILGVWRAGAAYLPLDPGQPVERTAFMLADSRAALLVATDDLVDDLPAGRTPIVSMDDLPADAPPPPAAARPGAAHAGLAYVIYTSGSTGNPKGVAVTHGSLARYVAAARGRLGFGGAGARYALLQPQVTDLGNTTVFCSLATGGELHVLDPDTVLDPAAVSAYLAGHRIDHLKAVPSHLAALSAGAGTAAVLPRRSLVLGGEAAPPGWLRGLLAEAGDREVHNHYGPTETTIGVTTTRLTGRDVEDGRVPIGTPIDGARAYVLDAALRPVPVGVTGELYVAGAPLARGYVNRPGLTGERFVACPFGSGERMYRTGDRARWGADGRLAFAGRADDQVKLRGFRIEPAEIEAALATDPEVARAAVAVRADAPDGTPGEGEARLVAYVVPGGRADADGLPARVRDRLARRLPDHMVPAAVVVLGELPLTGNGKLDRGALPAPDRAAGAGAGRAPASVREEILCEAFAAVLSLDTVGPEEDFFALGGNSLVAVALVEHLRARGVRVSVRALFLTPTPAGLAADIGPEPVEVPENRVPDGAAEITPGMLPLVELDETEIARVTASVDGGAANVADVYPLAPLQEGMLFHHLARADGDTDVYLRSVVLEFDSRERLDGFLGALQSVLDRHDVYRTAIVSDGLREPVQVVWRRAALPVEELDPVPSGDTVERLLAAGGTWMELDRAPLLRAHVLADPSAGRWLALLRIHHMVGDHTTVGVIIGEVREILAGRRDRLPEPVPFRNLVAQARLGADPGAHERHFGELLGDVTEPTALFGILDVRGDAATSSRAGGPVDGPVAERVRDAARRVGASPATLFHLAWARVLAVLSGRDDVVFGTVLTGRMNPGAERVPGLLLNTLPVRVRVGGHGVAEALGGLRRQLAGLLEHEHAPLAVAQKASAVPGGGPLFTSLLNFQHGRNIKDTDLGLDGVGVLFTQERTNYPVTLIVRDDGDGFDVTVDAVAPADPVRIHELLRTCLGNLAAALADAPETPFTAVDVLGPDERRRILEEWNRIAAPAAEPTLTVPGLFAAQAARTPDAVALVAGSIAVGYRELEARAGRLAHHLRDIGVGPESVVGLCLPNGVDMIAAILGVWQAGAAYLPLDPAHPAARLAYMLADSRAAVLVGTADALDDMPTSGRVRTVALDDPAVAAAIAARPATAPPAGADPARLAYVIYTSGSTGRPKGVAITHGNLANYVLHVPRRVGFGGSGGRYALLQPVVTDLGNTVVFASLTTGGELHVLDPGTVVDPVAVAGYLARHRIDFMKVVPSHLAALGATADLSWLLPDGALVLGGEAAAPDWVERLLKAAGDLPVYNHYGPTETTIGVVTGRLDDGAVLGGSVPIGTPVGNTAVYVLDDALRPVPAGVAGELYVAGAQLARGYVGRSGLTAERFVACPFVAGPRMYRTGDRARWTDGGFLEFLGRADEQVKIRGFRVEPGEVRTALAGHPGVAQAVVAVREDAPGDRRLVGYVVPADRGAAAGDAAAAAALAEAVRRLAAESLPPHMVPSAVVVLGALPLTANGKLDRAALPAPDRAAAAGAGPRPSDAREEALCGAFAEVLGLPEVGVEDDFFVLGGHSLLATRLVSRVRVLLGAELPIHELFDKPTPAALAAWLAADAAAEDTRPALRPMRPAR</sequence>
<dbReference type="PANTHER" id="PTHR45527:SF1">
    <property type="entry name" value="FATTY ACID SYNTHASE"/>
    <property type="match status" value="1"/>
</dbReference>
<evidence type="ECO:0000256" key="4">
    <source>
        <dbReference type="SAM" id="MobiDB-lite"/>
    </source>
</evidence>
<comment type="caution">
    <text evidence="6">The sequence shown here is derived from an EMBL/GenBank/DDBJ whole genome shotgun (WGS) entry which is preliminary data.</text>
</comment>
<feature type="domain" description="Carrier" evidence="5">
    <location>
        <begin position="2036"/>
        <end position="2110"/>
    </location>
</feature>
<dbReference type="InterPro" id="IPR023213">
    <property type="entry name" value="CAT-like_dom_sf"/>
</dbReference>
<dbReference type="InterPro" id="IPR036736">
    <property type="entry name" value="ACP-like_sf"/>
</dbReference>
<dbReference type="EMBL" id="JADBDZ010000001">
    <property type="protein sequence ID" value="MBE1530655.1"/>
    <property type="molecule type" value="Genomic_DNA"/>
</dbReference>
<dbReference type="RefSeq" id="WP_192757640.1">
    <property type="nucleotide sequence ID" value="NZ_JADBDZ010000001.1"/>
</dbReference>
<evidence type="ECO:0000313" key="7">
    <source>
        <dbReference type="Proteomes" id="UP000627838"/>
    </source>
</evidence>
<evidence type="ECO:0000256" key="1">
    <source>
        <dbReference type="ARBA" id="ARBA00001957"/>
    </source>
</evidence>
<organism evidence="6 7">
    <name type="scientific">Actinomadura algeriensis</name>
    <dbReference type="NCBI Taxonomy" id="1679523"/>
    <lineage>
        <taxon>Bacteria</taxon>
        <taxon>Bacillati</taxon>
        <taxon>Actinomycetota</taxon>
        <taxon>Actinomycetes</taxon>
        <taxon>Streptosporangiales</taxon>
        <taxon>Thermomonosporaceae</taxon>
        <taxon>Actinomadura</taxon>
    </lineage>
</organism>
<keyword evidence="3" id="KW-0597">Phosphoprotein</keyword>
<dbReference type="Pfam" id="PF00501">
    <property type="entry name" value="AMP-binding"/>
    <property type="match status" value="3"/>
</dbReference>
<evidence type="ECO:0000256" key="3">
    <source>
        <dbReference type="ARBA" id="ARBA00022553"/>
    </source>
</evidence>
<dbReference type="SUPFAM" id="SSF47336">
    <property type="entry name" value="ACP-like"/>
    <property type="match status" value="3"/>
</dbReference>
<name>A0ABR9JKJ4_9ACTN</name>
<dbReference type="PROSITE" id="PS00012">
    <property type="entry name" value="PHOSPHOPANTETHEINE"/>
    <property type="match status" value="2"/>
</dbReference>
<dbReference type="InterPro" id="IPR001242">
    <property type="entry name" value="Condensation_dom"/>
</dbReference>
<dbReference type="NCBIfam" id="TIGR01733">
    <property type="entry name" value="AA-adenyl-dom"/>
    <property type="match status" value="3"/>
</dbReference>
<dbReference type="PROSITE" id="PS50075">
    <property type="entry name" value="CARRIER"/>
    <property type="match status" value="3"/>
</dbReference>
<keyword evidence="7" id="KW-1185">Reference proteome</keyword>
<evidence type="ECO:0000256" key="2">
    <source>
        <dbReference type="ARBA" id="ARBA00022450"/>
    </source>
</evidence>
<accession>A0ABR9JKJ4</accession>
<dbReference type="NCBIfam" id="NF003417">
    <property type="entry name" value="PRK04813.1"/>
    <property type="match status" value="3"/>
</dbReference>
<dbReference type="Proteomes" id="UP000627838">
    <property type="component" value="Unassembled WGS sequence"/>
</dbReference>
<dbReference type="InterPro" id="IPR006162">
    <property type="entry name" value="Ppantetheine_attach_site"/>
</dbReference>
<dbReference type="SUPFAM" id="SSF56801">
    <property type="entry name" value="Acetyl-CoA synthetase-like"/>
    <property type="match status" value="3"/>
</dbReference>
<dbReference type="InterPro" id="IPR020806">
    <property type="entry name" value="PKS_PP-bd"/>
</dbReference>
<dbReference type="Gene3D" id="3.40.50.1820">
    <property type="entry name" value="alpha/beta hydrolase"/>
    <property type="match status" value="1"/>
</dbReference>
<evidence type="ECO:0000313" key="6">
    <source>
        <dbReference type="EMBL" id="MBE1530655.1"/>
    </source>
</evidence>
<proteinExistence type="predicted"/>
<dbReference type="Pfam" id="PF00550">
    <property type="entry name" value="PP-binding"/>
    <property type="match status" value="3"/>
</dbReference>
<dbReference type="SUPFAM" id="SSF52777">
    <property type="entry name" value="CoA-dependent acyltransferases"/>
    <property type="match status" value="6"/>
</dbReference>
<comment type="cofactor">
    <cofactor evidence="1">
        <name>pantetheine 4'-phosphate</name>
        <dbReference type="ChEBI" id="CHEBI:47942"/>
    </cofactor>
</comment>
<evidence type="ECO:0000259" key="5">
    <source>
        <dbReference type="PROSITE" id="PS50075"/>
    </source>
</evidence>
<dbReference type="PROSITE" id="PS00455">
    <property type="entry name" value="AMP_BINDING"/>
    <property type="match status" value="3"/>
</dbReference>
<feature type="region of interest" description="Disordered" evidence="4">
    <location>
        <begin position="203"/>
        <end position="228"/>
    </location>
</feature>
<feature type="domain" description="Carrier" evidence="5">
    <location>
        <begin position="957"/>
        <end position="1032"/>
    </location>
</feature>
<dbReference type="CDD" id="cd05930">
    <property type="entry name" value="A_NRPS"/>
    <property type="match status" value="2"/>
</dbReference>
<feature type="region of interest" description="Disordered" evidence="4">
    <location>
        <begin position="1030"/>
        <end position="1050"/>
    </location>
</feature>
<dbReference type="InterPro" id="IPR045851">
    <property type="entry name" value="AMP-bd_C_sf"/>
</dbReference>
<dbReference type="Gene3D" id="3.30.559.30">
    <property type="entry name" value="Nonribosomal peptide synthetase, condensation domain"/>
    <property type="match status" value="3"/>
</dbReference>
<feature type="domain" description="Carrier" evidence="5">
    <location>
        <begin position="3123"/>
        <end position="3198"/>
    </location>
</feature>
<feature type="region of interest" description="Disordered" evidence="4">
    <location>
        <begin position="945"/>
        <end position="964"/>
    </location>
</feature>
<dbReference type="Gene3D" id="1.10.1200.10">
    <property type="entry name" value="ACP-like"/>
    <property type="match status" value="2"/>
</dbReference>
<dbReference type="SMART" id="SM00823">
    <property type="entry name" value="PKS_PP"/>
    <property type="match status" value="3"/>
</dbReference>